<evidence type="ECO:0000313" key="2">
    <source>
        <dbReference type="Proteomes" id="UP001283212"/>
    </source>
</evidence>
<comment type="caution">
    <text evidence="1">The sequence shown here is derived from an EMBL/GenBank/DDBJ whole genome shotgun (WGS) entry which is preliminary data.</text>
</comment>
<reference evidence="1 2" key="1">
    <citation type="submission" date="2023-06" db="EMBL/GenBank/DDBJ databases">
        <title>Genome sequence of Methancorpusculaceae sp. Cs1.</title>
        <authorList>
            <person name="Protasov E."/>
            <person name="Platt K."/>
            <person name="Poehlein A."/>
            <person name="Daniel R."/>
            <person name="Brune A."/>
        </authorList>
    </citation>
    <scope>NUCLEOTIDE SEQUENCE [LARGE SCALE GENOMIC DNA]</scope>
    <source>
        <strain evidence="1 2">Cs1</strain>
    </source>
</reference>
<gene>
    <name evidence="1" type="ORF">McpCs1_08470</name>
</gene>
<protein>
    <submittedName>
        <fullName evidence="1">Uncharacterized protein</fullName>
    </submittedName>
</protein>
<keyword evidence="2" id="KW-1185">Reference proteome</keyword>
<organism evidence="1 2">
    <name type="scientific">Methanorbis rubei</name>
    <dbReference type="NCBI Taxonomy" id="3028300"/>
    <lineage>
        <taxon>Archaea</taxon>
        <taxon>Methanobacteriati</taxon>
        <taxon>Methanobacteriota</taxon>
        <taxon>Stenosarchaea group</taxon>
        <taxon>Methanomicrobia</taxon>
        <taxon>Methanomicrobiales</taxon>
        <taxon>Methanocorpusculaceae</taxon>
        <taxon>Methanorbis</taxon>
    </lineage>
</organism>
<dbReference type="EMBL" id="JAWDKB010000003">
    <property type="protein sequence ID" value="MDV0443470.1"/>
    <property type="molecule type" value="Genomic_DNA"/>
</dbReference>
<evidence type="ECO:0000313" key="1">
    <source>
        <dbReference type="EMBL" id="MDV0443470.1"/>
    </source>
</evidence>
<dbReference type="Proteomes" id="UP001283212">
    <property type="component" value="Unassembled WGS sequence"/>
</dbReference>
<proteinExistence type="predicted"/>
<accession>A0AAE4MEI3</accession>
<dbReference type="RefSeq" id="WP_338095993.1">
    <property type="nucleotide sequence ID" value="NZ_JAWDKB010000003.1"/>
</dbReference>
<sequence length="130" mass="14670">MKKIFIGIIGVIVVALAVLAAGITLVYVSEGFVTQSFPVPGNNVTIKEITDEDLARHPALKHSLETLDPIFITTNPFAFIRYKDQCVNKSESIMIWDEFGVLYPEDGASKLSYRRLLWNDTYYELHQFAA</sequence>
<name>A0AAE4MEI3_9EURY</name>
<dbReference type="AlphaFoldDB" id="A0AAE4MEI3"/>